<dbReference type="InterPro" id="IPR000620">
    <property type="entry name" value="EamA_dom"/>
</dbReference>
<proteinExistence type="inferred from homology"/>
<comment type="similarity">
    <text evidence="1">Belongs to the EamA transporter family.</text>
</comment>
<dbReference type="Proteomes" id="UP000019482">
    <property type="component" value="Unassembled WGS sequence"/>
</dbReference>
<evidence type="ECO:0000313" key="4">
    <source>
        <dbReference type="EMBL" id="CDL91300.1"/>
    </source>
</evidence>
<feature type="domain" description="EamA" evidence="3">
    <location>
        <begin position="23"/>
        <end position="99"/>
    </location>
</feature>
<accession>W6N5H9</accession>
<evidence type="ECO:0000259" key="3">
    <source>
        <dbReference type="Pfam" id="PF00892"/>
    </source>
</evidence>
<dbReference type="InterPro" id="IPR037185">
    <property type="entry name" value="EmrE-like"/>
</dbReference>
<keyword evidence="5" id="KW-1185">Reference proteome</keyword>
<protein>
    <submittedName>
        <fullName evidence="4">Predicted permease</fullName>
    </submittedName>
</protein>
<dbReference type="Gene3D" id="1.10.3730.20">
    <property type="match status" value="1"/>
</dbReference>
<gene>
    <name evidence="4" type="ORF">CTDIVETGP_1370</name>
</gene>
<keyword evidence="2" id="KW-0472">Membrane</keyword>
<dbReference type="EMBL" id="CBXI010000023">
    <property type="protein sequence ID" value="CDL91300.1"/>
    <property type="molecule type" value="Genomic_DNA"/>
</dbReference>
<feature type="transmembrane region" description="Helical" evidence="2">
    <location>
        <begin position="54"/>
        <end position="75"/>
    </location>
</feature>
<dbReference type="OrthoDB" id="129711at2"/>
<dbReference type="GO" id="GO:0016020">
    <property type="term" value="C:membrane"/>
    <property type="evidence" value="ECO:0007669"/>
    <property type="project" value="InterPro"/>
</dbReference>
<feature type="transmembrane region" description="Helical" evidence="2">
    <location>
        <begin position="30"/>
        <end position="48"/>
    </location>
</feature>
<keyword evidence="2" id="KW-0812">Transmembrane</keyword>
<evidence type="ECO:0000256" key="2">
    <source>
        <dbReference type="SAM" id="Phobius"/>
    </source>
</evidence>
<evidence type="ECO:0000313" key="5">
    <source>
        <dbReference type="Proteomes" id="UP000019482"/>
    </source>
</evidence>
<organism evidence="4 5">
    <name type="scientific">Clostridium tyrobutyricum DIVETGP</name>
    <dbReference type="NCBI Taxonomy" id="1408889"/>
    <lineage>
        <taxon>Bacteria</taxon>
        <taxon>Bacillati</taxon>
        <taxon>Bacillota</taxon>
        <taxon>Clostridia</taxon>
        <taxon>Eubacteriales</taxon>
        <taxon>Clostridiaceae</taxon>
        <taxon>Clostridium</taxon>
    </lineage>
</organism>
<dbReference type="SUPFAM" id="SSF103481">
    <property type="entry name" value="Multidrug resistance efflux transporter EmrE"/>
    <property type="match status" value="1"/>
</dbReference>
<evidence type="ECO:0000256" key="1">
    <source>
        <dbReference type="ARBA" id="ARBA00007362"/>
    </source>
</evidence>
<dbReference type="AlphaFoldDB" id="W6N5H9"/>
<feature type="transmembrane region" description="Helical" evidence="2">
    <location>
        <begin position="82"/>
        <end position="100"/>
    </location>
</feature>
<dbReference type="Pfam" id="PF00892">
    <property type="entry name" value="EamA"/>
    <property type="match status" value="1"/>
</dbReference>
<comment type="caution">
    <text evidence="4">The sequence shown here is derived from an EMBL/GenBank/DDBJ whole genome shotgun (WGS) entry which is preliminary data.</text>
</comment>
<reference evidence="4 5" key="1">
    <citation type="journal article" date="2015" name="Genome Announc.">
        <title>Draft Genome Sequence of Clostridium tyrobutyricum Strain DIVETGP, Isolated from Cow's Milk for Grana Padano Production.</title>
        <authorList>
            <person name="Soggiu A."/>
            <person name="Piras C."/>
            <person name="Gaiarsa S."/>
            <person name="Sassera D."/>
            <person name="Roncada P."/>
            <person name="Bendixen E."/>
            <person name="Brasca M."/>
            <person name="Bonizzi L."/>
        </authorList>
    </citation>
    <scope>NUCLEOTIDE SEQUENCE [LARGE SCALE GENOMIC DNA]</scope>
    <source>
        <strain evidence="4 5">DIVETGP</strain>
    </source>
</reference>
<name>W6N5H9_CLOTY</name>
<sequence length="101" mass="11452">MTIIGAFAGFSLKKSTSQSSSIFKVILSKWFYIGSFLYLMGALLNIYVLKFLPYTVVLPMTSLTYIWTMIISFYLLKEKITFKKILGVMLILIGAFLISIS</sequence>
<keyword evidence="2" id="KW-1133">Transmembrane helix</keyword>